<feature type="region of interest" description="Disordered" evidence="8">
    <location>
        <begin position="939"/>
        <end position="1033"/>
    </location>
</feature>
<dbReference type="GO" id="GO:0000793">
    <property type="term" value="C:condensed chromosome"/>
    <property type="evidence" value="ECO:0007669"/>
    <property type="project" value="TreeGrafter"/>
</dbReference>
<dbReference type="FunFam" id="1.25.10.10:FF:000363">
    <property type="entry name" value="Nuclear condensin complex subunit 3"/>
    <property type="match status" value="1"/>
</dbReference>
<feature type="domain" description="Nuclear condensin complex subunit 3 C-terminal" evidence="9">
    <location>
        <begin position="603"/>
        <end position="890"/>
    </location>
</feature>
<dbReference type="Pfam" id="PF12719">
    <property type="entry name" value="Cnd3"/>
    <property type="match status" value="1"/>
</dbReference>
<dbReference type="InterPro" id="IPR016024">
    <property type="entry name" value="ARM-type_fold"/>
</dbReference>
<reference evidence="10 11" key="1">
    <citation type="submission" date="2017-02" db="EMBL/GenBank/DDBJ databases">
        <title>Genomes of Trichoderma spp. with biocontrol activity.</title>
        <authorList>
            <person name="Gardiner D."/>
            <person name="Kazan K."/>
            <person name="Vos C."/>
            <person name="Harvey P."/>
        </authorList>
    </citation>
    <scope>NUCLEOTIDE SEQUENCE [LARGE SCALE GENOMIC DNA]</scope>
    <source>
        <strain evidence="10 11">Tr1</strain>
    </source>
</reference>
<feature type="compositionally biased region" description="Acidic residues" evidence="8">
    <location>
        <begin position="970"/>
        <end position="982"/>
    </location>
</feature>
<keyword evidence="5" id="KW-0498">Mitosis</keyword>
<comment type="similarity">
    <text evidence="2">Belongs to the CND3 (condensin subunit 3) family.</text>
</comment>
<evidence type="ECO:0000256" key="5">
    <source>
        <dbReference type="ARBA" id="ARBA00022776"/>
    </source>
</evidence>
<protein>
    <recommendedName>
        <fullName evidence="9">Nuclear condensin complex subunit 3 C-terminal domain-containing protein</fullName>
    </recommendedName>
</protein>
<feature type="region of interest" description="Disordered" evidence="8">
    <location>
        <begin position="550"/>
        <end position="588"/>
    </location>
</feature>
<feature type="compositionally biased region" description="Basic and acidic residues" evidence="8">
    <location>
        <begin position="566"/>
        <end position="584"/>
    </location>
</feature>
<dbReference type="InterPro" id="IPR011989">
    <property type="entry name" value="ARM-like"/>
</dbReference>
<gene>
    <name evidence="10" type="ORF">THARTR1_04916</name>
</gene>
<dbReference type="AlphaFoldDB" id="A0A2K0UAA1"/>
<evidence type="ECO:0000313" key="11">
    <source>
        <dbReference type="Proteomes" id="UP000236290"/>
    </source>
</evidence>
<dbReference type="InterPro" id="IPR025977">
    <property type="entry name" value="Cnd3_C"/>
</dbReference>
<sequence>MPTRSGARLGRPAKAKKTETPVEHTETPNSALRNQVCAIFRDAQRTTATHRKLAVNLRKIQESCCYEPVNTKNPSEDQFDEKAFNHEFVRCVLRIMPVKKAESVGEKLIRFIGLFLRHASDKDNELLDEADVDTSLMPETPSTRLSSQVLQTALSLMQAKDKYVRFRSTQLVSHIINSLEAIDDDLFQNLRNSLLKRIRDKEAMVRVQAVLGLGRLAGNQPEDGGKSDDSDNPSTGLLDKLLDVLQNDSSADVRRSLLVNLPILPATLPYLLERARDQDAATRRAVYSRLLPALGDFRHLSLSMREKLLRWGLRDRDDNVRKAAGRLFRERWIADCAGVPPTEEAPPNFEGLLELLERIDVINSGVENGVALEAMNGFWEGRPDYREAVVLDDRFWETLSAESVFMARSFNDFCRSEGNGRYESLVEEKLPEVTKLAFFLERYLKVLVDAIKRVANLDEEDDEEDTVEQEFIIEQMLHIALTLDYSDEVGRRKMFTLLRQSLAIPELPDEVTKLTMEALRYICAPDAAGEREFCSIVLEAVADVHDTIVDEDVPGEDDDSFVSAKSDLRSRENTPAPDSKKETELTEEEAQEKAVREIIINLKCLHIVQCMLTHVTGNLKDNTDLVSMLNNLVVPAVRSHEAPVRERGLLCLGLCALLDRSLAEENLGLFIHFFTKGHTALQITALHILTDILNVHGSQLLDSTPTVIKVYVKAVKGGGRSSEVQAAATIAASKLLLGRVISDEEVCEELLKSLVIAYFDPASSTNQTVRQALNYFLPVFCFSRLENQNLMRKVSLVALHSLLNLREGLEDDDVDVEEDMVSMTTIGACLADWTDPRKCYSPEILLDGEKKGVNGDVHLDFACDILERLRASISKAEKKLVAGLLGKLYVSPNSTEEKLRETYETISEAVEEGLVTDTTGRNALYKIHVSLGKIVNSLDEQRPAHSRTSRSVSVAVDRQSPGEKSVASNAEEDNGNDNDNDNDNSNGNGNGKIKVEDDSDGNSDEGTVVPENPSRDELVEDLLSDEDTKMEDV</sequence>
<accession>A0A2K0UAA1</accession>
<dbReference type="OrthoDB" id="27187at2759"/>
<evidence type="ECO:0000259" key="9">
    <source>
        <dbReference type="Pfam" id="PF12719"/>
    </source>
</evidence>
<dbReference type="Proteomes" id="UP000236290">
    <property type="component" value="Unassembled WGS sequence"/>
</dbReference>
<dbReference type="EMBL" id="MTYI01000058">
    <property type="protein sequence ID" value="PNP54711.1"/>
    <property type="molecule type" value="Genomic_DNA"/>
</dbReference>
<comment type="subcellular location">
    <subcellularLocation>
        <location evidence="1">Chromosome</location>
    </subcellularLocation>
</comment>
<keyword evidence="7" id="KW-0131">Cell cycle</keyword>
<evidence type="ECO:0000256" key="3">
    <source>
        <dbReference type="ARBA" id="ARBA00022454"/>
    </source>
</evidence>
<evidence type="ECO:0000256" key="8">
    <source>
        <dbReference type="SAM" id="MobiDB-lite"/>
    </source>
</evidence>
<dbReference type="InterPro" id="IPR027165">
    <property type="entry name" value="CND3"/>
</dbReference>
<evidence type="ECO:0000256" key="4">
    <source>
        <dbReference type="ARBA" id="ARBA00022618"/>
    </source>
</evidence>
<evidence type="ECO:0000256" key="1">
    <source>
        <dbReference type="ARBA" id="ARBA00004286"/>
    </source>
</evidence>
<evidence type="ECO:0000256" key="2">
    <source>
        <dbReference type="ARBA" id="ARBA00006533"/>
    </source>
</evidence>
<keyword evidence="3" id="KW-0158">Chromosome</keyword>
<name>A0A2K0UAA1_TRIHA</name>
<comment type="caution">
    <text evidence="10">The sequence shown here is derived from an EMBL/GenBank/DDBJ whole genome shotgun (WGS) entry which is preliminary data.</text>
</comment>
<dbReference type="GO" id="GO:0007076">
    <property type="term" value="P:mitotic chromosome condensation"/>
    <property type="evidence" value="ECO:0007669"/>
    <property type="project" value="InterPro"/>
</dbReference>
<keyword evidence="4" id="KW-0132">Cell division</keyword>
<dbReference type="Gene3D" id="1.25.10.10">
    <property type="entry name" value="Leucine-rich Repeat Variant"/>
    <property type="match status" value="2"/>
</dbReference>
<evidence type="ECO:0000256" key="7">
    <source>
        <dbReference type="ARBA" id="ARBA00023306"/>
    </source>
</evidence>
<feature type="compositionally biased region" description="Acidic residues" evidence="8">
    <location>
        <begin position="550"/>
        <end position="560"/>
    </location>
</feature>
<evidence type="ECO:0000256" key="6">
    <source>
        <dbReference type="ARBA" id="ARBA00023067"/>
    </source>
</evidence>
<dbReference type="PANTHER" id="PTHR14418:SF5">
    <property type="entry name" value="CONDENSIN COMPLEX SUBUNIT 3"/>
    <property type="match status" value="1"/>
</dbReference>
<evidence type="ECO:0000313" key="10">
    <source>
        <dbReference type="EMBL" id="PNP54711.1"/>
    </source>
</evidence>
<feature type="region of interest" description="Disordered" evidence="8">
    <location>
        <begin position="1"/>
        <end position="28"/>
    </location>
</feature>
<dbReference type="GO" id="GO:0000796">
    <property type="term" value="C:condensin complex"/>
    <property type="evidence" value="ECO:0007669"/>
    <property type="project" value="InterPro"/>
</dbReference>
<organism evidence="10 11">
    <name type="scientific">Trichoderma harzianum</name>
    <name type="common">Hypocrea lixii</name>
    <dbReference type="NCBI Taxonomy" id="5544"/>
    <lineage>
        <taxon>Eukaryota</taxon>
        <taxon>Fungi</taxon>
        <taxon>Dikarya</taxon>
        <taxon>Ascomycota</taxon>
        <taxon>Pezizomycotina</taxon>
        <taxon>Sordariomycetes</taxon>
        <taxon>Hypocreomycetidae</taxon>
        <taxon>Hypocreales</taxon>
        <taxon>Hypocreaceae</taxon>
        <taxon>Trichoderma</taxon>
    </lineage>
</organism>
<dbReference type="SUPFAM" id="SSF48371">
    <property type="entry name" value="ARM repeat"/>
    <property type="match status" value="1"/>
</dbReference>
<feature type="compositionally biased region" description="Basic and acidic residues" evidence="8">
    <location>
        <begin position="16"/>
        <end position="26"/>
    </location>
</feature>
<dbReference type="PANTHER" id="PTHR14418">
    <property type="entry name" value="CONDENSIN COMPLEX SUBUNIT 3-RELATED"/>
    <property type="match status" value="1"/>
</dbReference>
<dbReference type="GO" id="GO:0051301">
    <property type="term" value="P:cell division"/>
    <property type="evidence" value="ECO:0007669"/>
    <property type="project" value="UniProtKB-KW"/>
</dbReference>
<proteinExistence type="inferred from homology"/>
<keyword evidence="6" id="KW-0226">DNA condensation</keyword>